<organism evidence="2 3">
    <name type="scientific">Microbispora hainanensis</name>
    <dbReference type="NCBI Taxonomy" id="568844"/>
    <lineage>
        <taxon>Bacteria</taxon>
        <taxon>Bacillati</taxon>
        <taxon>Actinomycetota</taxon>
        <taxon>Actinomycetes</taxon>
        <taxon>Streptosporangiales</taxon>
        <taxon>Streptosporangiaceae</taxon>
        <taxon>Microbispora</taxon>
    </lineage>
</organism>
<dbReference type="EMBL" id="CP108085">
    <property type="protein sequence ID" value="WUP75501.1"/>
    <property type="molecule type" value="Genomic_DNA"/>
</dbReference>
<evidence type="ECO:0000259" key="1">
    <source>
        <dbReference type="Pfam" id="PF13338"/>
    </source>
</evidence>
<keyword evidence="3" id="KW-1185">Reference proteome</keyword>
<gene>
    <name evidence="2" type="ORF">OG913_00270</name>
</gene>
<evidence type="ECO:0000313" key="3">
    <source>
        <dbReference type="Proteomes" id="UP001432011"/>
    </source>
</evidence>
<sequence>MTTRQAELNGAHRRDLSRLVQAGILEHMAHGVYRLAGAPHPDLVDDADADVDLKQDEEFAERVLQLLPQVGAYRGQVS</sequence>
<feature type="domain" description="AbiEi antitoxin N-terminal" evidence="1">
    <location>
        <begin position="2"/>
        <end position="36"/>
    </location>
</feature>
<protein>
    <submittedName>
        <fullName evidence="2">Type IV toxin-antitoxin system AbiEi family antitoxin domain-containing protein</fullName>
    </submittedName>
</protein>
<proteinExistence type="predicted"/>
<evidence type="ECO:0000313" key="2">
    <source>
        <dbReference type="EMBL" id="WUP75501.1"/>
    </source>
</evidence>
<name>A0ABZ1SR53_9ACTN</name>
<dbReference type="Proteomes" id="UP001432011">
    <property type="component" value="Chromosome"/>
</dbReference>
<dbReference type="Pfam" id="PF13338">
    <property type="entry name" value="AbiEi_4"/>
    <property type="match status" value="1"/>
</dbReference>
<reference evidence="2" key="1">
    <citation type="submission" date="2022-10" db="EMBL/GenBank/DDBJ databases">
        <title>The complete genomes of actinobacterial strains from the NBC collection.</title>
        <authorList>
            <person name="Joergensen T.S."/>
            <person name="Alvarez Arevalo M."/>
            <person name="Sterndorff E.B."/>
            <person name="Faurdal D."/>
            <person name="Vuksanovic O."/>
            <person name="Mourched A.-S."/>
            <person name="Charusanti P."/>
            <person name="Shaw S."/>
            <person name="Blin K."/>
            <person name="Weber T."/>
        </authorList>
    </citation>
    <scope>NUCLEOTIDE SEQUENCE</scope>
    <source>
        <strain evidence="2">NBC_00254</strain>
    </source>
</reference>
<dbReference type="RefSeq" id="WP_328709551.1">
    <property type="nucleotide sequence ID" value="NZ_CP108085.1"/>
</dbReference>
<accession>A0ABZ1SR53</accession>
<dbReference type="InterPro" id="IPR025159">
    <property type="entry name" value="AbiEi_N"/>
</dbReference>